<reference evidence="6 7" key="1">
    <citation type="journal article" date="2004" name="Science">
        <title>The genome of the diatom Thalassiosira pseudonana: ecology, evolution, and metabolism.</title>
        <authorList>
            <person name="Armbrust E.V."/>
            <person name="Berges J.A."/>
            <person name="Bowler C."/>
            <person name="Green B.R."/>
            <person name="Martinez D."/>
            <person name="Putnam N.H."/>
            <person name="Zhou S."/>
            <person name="Allen A.E."/>
            <person name="Apt K.E."/>
            <person name="Bechner M."/>
            <person name="Brzezinski M.A."/>
            <person name="Chaal B.K."/>
            <person name="Chiovitti A."/>
            <person name="Davis A.K."/>
            <person name="Demarest M.S."/>
            <person name="Detter J.C."/>
            <person name="Glavina T."/>
            <person name="Goodstein D."/>
            <person name="Hadi M.Z."/>
            <person name="Hellsten U."/>
            <person name="Hildebrand M."/>
            <person name="Jenkins B.D."/>
            <person name="Jurka J."/>
            <person name="Kapitonov V.V."/>
            <person name="Kroger N."/>
            <person name="Lau W.W."/>
            <person name="Lane T.W."/>
            <person name="Larimer F.W."/>
            <person name="Lippmeier J.C."/>
            <person name="Lucas S."/>
            <person name="Medina M."/>
            <person name="Montsant A."/>
            <person name="Obornik M."/>
            <person name="Parker M.S."/>
            <person name="Palenik B."/>
            <person name="Pazour G.J."/>
            <person name="Richardson P.M."/>
            <person name="Rynearson T.A."/>
            <person name="Saito M.A."/>
            <person name="Schwartz D.C."/>
            <person name="Thamatrakoln K."/>
            <person name="Valentin K."/>
            <person name="Vardi A."/>
            <person name="Wilkerson F.P."/>
            <person name="Rokhsar D.S."/>
        </authorList>
    </citation>
    <scope>NUCLEOTIDE SEQUENCE [LARGE SCALE GENOMIC DNA]</scope>
    <source>
        <strain evidence="6 7">CCMP1335</strain>
    </source>
</reference>
<evidence type="ECO:0000259" key="5">
    <source>
        <dbReference type="PROSITE" id="PS50020"/>
    </source>
</evidence>
<dbReference type="InterPro" id="IPR036028">
    <property type="entry name" value="SH3-like_dom_sf"/>
</dbReference>
<feature type="region of interest" description="Disordered" evidence="3">
    <location>
        <begin position="1467"/>
        <end position="1486"/>
    </location>
</feature>
<feature type="compositionally biased region" description="Polar residues" evidence="3">
    <location>
        <begin position="1057"/>
        <end position="1066"/>
    </location>
</feature>
<feature type="region of interest" description="Disordered" evidence="3">
    <location>
        <begin position="471"/>
        <end position="497"/>
    </location>
</feature>
<feature type="region of interest" description="Disordered" evidence="3">
    <location>
        <begin position="528"/>
        <end position="549"/>
    </location>
</feature>
<dbReference type="PaxDb" id="35128-Thaps4816"/>
<keyword evidence="7" id="KW-1185">Reference proteome</keyword>
<proteinExistence type="predicted"/>
<feature type="compositionally biased region" description="Basic and acidic residues" evidence="3">
    <location>
        <begin position="931"/>
        <end position="944"/>
    </location>
</feature>
<dbReference type="HOGENOM" id="CLU_246659_0_0_1"/>
<evidence type="ECO:0000313" key="7">
    <source>
        <dbReference type="Proteomes" id="UP000001449"/>
    </source>
</evidence>
<feature type="compositionally biased region" description="Acidic residues" evidence="3">
    <location>
        <begin position="1043"/>
        <end position="1053"/>
    </location>
</feature>
<sequence length="1545" mass="168968">MAPNIDHDGPSDEEASASLSASSSLAKQQHQRTQYVASPDPDTAGSPPPPPPSAPPPPAAAAAGTKQKPSPRFPPTKGSGKNHEGTVIEIKSSSPTKAINKTADRSDSLTNHHYESFPIHRRMPSNLTSDGSQPEDEINRITKAKLLKSKGERHKLKNQVLVHYHPQLGDEGYESTLLDESGAAGGAVALQQRSRRNRNRGRSEPFSKNEMPYPTVISTTIKTSPRKQLKHRISDNAMHMPSNTGGVGGMNSRMIDDVRESKNIDGSSLDVGYNDEDNNAATRQIRRRVFRVAMEQGSSLDERRKKLLSADEDVGGPSLRVNSVGSGGVGSGIGNKNEGGYSVASSINTKVSIEKAPQRLTISTYSATDDMDIPLPTPTTTTSRGRETPKSQMSVRSTPPPPPTTAPSYRLIVESLIGANEPEKLSQIDRVMEKYEGREEELIKKLDLRYRKRKARKEMFQSQVEKIVVQQEEESKMKDNTAVLSDNRDGGNEDENETMQLKGIESKPSDDSNPPPPPADDAPIAISVQKQSTTTITSSTRTALHSNTMDMEEEEGMIPSIPKQRVVNEDDFPMQTSATAEFVSPLRFDNGENGDTPNAALVAPLSPTYHDDNISLITMETKETLYGKRGGHQPGEGEAAFSYAEMMRRPPDSIILDSSNSAGGSGGGGGTVAQTGNVNAKPPLSPEKMTKPASKINRLLPNYEKDTEDEKTKAAEASLEASAKLDNVEARILARHKLREDEAKGVDDGIETVKSIVFDEEESLAKMKSSSEDQVGVVLPEDKKESATVTSMAFEEEESFVGKMKTQFQQHGEIENRESLLDDEAHLGCDQAEKDINGTEEEKQSCLANEIAVGGVAKLDVAETTPDEDDDVSRREAALQLKTLEEEIARLVAEKESRFAAEKAVALKKAEEALENERNARLKAESELRALKESKEEAMPESRAVDTNSGETQAIATKPSGDDSSISMSMRSSPMHEGEETHSYDSENNPEKKDDDSVDIVEKMRAVWSSDEEESQHDRGASDEDSDVENEDNNVHAANQVMADDDDDDDSDDNNSYLPSSLQSSPERGIRLSPAKPPVDDYPLPTMPLEPVHIAPLLPDAEKSVPVVGVPADTAEEQQTEDELTEERPAEVDNTPNETDQQEVVQPKSEEPEDQEANIHHVAKFTFEGDPSKCQLSFTAGAVVLAHSNQRGPLWLGISGGRTGWFPASSVVPASEFLGNRLHTNEPQIEEEEKEFAQMSQPDIDKTYDLIRSPSDPGDSDGDSKSSDDVPNDKAAKVEPEPQTTHEPQMNVKKTKIKRIWRDVKDPNSGLTYYYNVETRVTTWDKPPDFVEKKAPAKQLVPIKQSVPDITAQLNPAAGSTLKKTSPKALGGTRILKMFKIKKKSAGPESPASIDIVSESPKQAEAKVAEKDTTLAKHSLDEDDDDDDSYSSQETMTSIFSTKKLASTIGKITGKIAAKINSRSYDALEDSHHDDEKTDTPVGQPDIKEEISGAAKQTNTVEVTATAEKEDVTSRWRSAVDPLTGRTYYYHKDTKETVWEKPTNM</sequence>
<feature type="compositionally biased region" description="Basic and acidic residues" evidence="3">
    <location>
        <begin position="1402"/>
        <end position="1420"/>
    </location>
</feature>
<evidence type="ECO:0008006" key="8">
    <source>
        <dbReference type="Google" id="ProtNLM"/>
    </source>
</evidence>
<dbReference type="GeneID" id="7451353"/>
<dbReference type="SMART" id="SM00326">
    <property type="entry name" value="SH3"/>
    <property type="match status" value="1"/>
</dbReference>
<feature type="compositionally biased region" description="Low complexity" evidence="3">
    <location>
        <begin position="16"/>
        <end position="26"/>
    </location>
</feature>
<dbReference type="KEGG" id="tps:THAPSDRAFT_4816"/>
<dbReference type="PROSITE" id="PS01159">
    <property type="entry name" value="WW_DOMAIN_1"/>
    <property type="match status" value="1"/>
</dbReference>
<feature type="region of interest" description="Disordered" evidence="3">
    <location>
        <begin position="186"/>
        <end position="212"/>
    </location>
</feature>
<dbReference type="Pfam" id="PF07653">
    <property type="entry name" value="SH3_2"/>
    <property type="match status" value="1"/>
</dbReference>
<dbReference type="PROSITE" id="PS50002">
    <property type="entry name" value="SH3"/>
    <property type="match status" value="1"/>
</dbReference>
<dbReference type="Proteomes" id="UP000001449">
    <property type="component" value="Chromosome 4"/>
</dbReference>
<dbReference type="SUPFAM" id="SSF50044">
    <property type="entry name" value="SH3-domain"/>
    <property type="match status" value="1"/>
</dbReference>
<dbReference type="eggNOG" id="ENOG502R99W">
    <property type="taxonomic scope" value="Eukaryota"/>
</dbReference>
<feature type="region of interest" description="Disordered" evidence="3">
    <location>
        <begin position="1247"/>
        <end position="1295"/>
    </location>
</feature>
<evidence type="ECO:0000256" key="1">
    <source>
        <dbReference type="ARBA" id="ARBA00022443"/>
    </source>
</evidence>
<feature type="compositionally biased region" description="Polar residues" evidence="3">
    <location>
        <begin position="945"/>
        <end position="955"/>
    </location>
</feature>
<dbReference type="InterPro" id="IPR001202">
    <property type="entry name" value="WW_dom"/>
</dbReference>
<organism evidence="6 7">
    <name type="scientific">Thalassiosira pseudonana</name>
    <name type="common">Marine diatom</name>
    <name type="synonym">Cyclotella nana</name>
    <dbReference type="NCBI Taxonomy" id="35128"/>
    <lineage>
        <taxon>Eukaryota</taxon>
        <taxon>Sar</taxon>
        <taxon>Stramenopiles</taxon>
        <taxon>Ochrophyta</taxon>
        <taxon>Bacillariophyta</taxon>
        <taxon>Coscinodiscophyceae</taxon>
        <taxon>Thalassiosirophycidae</taxon>
        <taxon>Thalassiosirales</taxon>
        <taxon>Thalassiosiraceae</taxon>
        <taxon>Thalassiosira</taxon>
    </lineage>
</organism>
<dbReference type="Pfam" id="PF00397">
    <property type="entry name" value="WW"/>
    <property type="match status" value="2"/>
</dbReference>
<feature type="domain" description="WW" evidence="5">
    <location>
        <begin position="1510"/>
        <end position="1544"/>
    </location>
</feature>
<feature type="compositionally biased region" description="Basic and acidic residues" evidence="3">
    <location>
        <begin position="1469"/>
        <end position="1479"/>
    </location>
</feature>
<feature type="compositionally biased region" description="Basic and acidic residues" evidence="3">
    <location>
        <begin position="974"/>
        <end position="1005"/>
    </location>
</feature>
<dbReference type="RefSeq" id="XP_002289507.1">
    <property type="nucleotide sequence ID" value="XM_002289471.1"/>
</dbReference>
<dbReference type="SMART" id="SM00456">
    <property type="entry name" value="WW"/>
    <property type="match status" value="2"/>
</dbReference>
<evidence type="ECO:0000256" key="2">
    <source>
        <dbReference type="PROSITE-ProRule" id="PRU00192"/>
    </source>
</evidence>
<gene>
    <name evidence="6" type="ORF">THAPSDRAFT_4816</name>
</gene>
<feature type="region of interest" description="Disordered" evidence="3">
    <location>
        <begin position="1386"/>
        <end position="1434"/>
    </location>
</feature>
<feature type="compositionally biased region" description="Basic and acidic residues" evidence="3">
    <location>
        <begin position="1262"/>
        <end position="1280"/>
    </location>
</feature>
<dbReference type="InParanoid" id="B8C0D5"/>
<feature type="compositionally biased region" description="Low complexity" evidence="3">
    <location>
        <begin position="528"/>
        <end position="542"/>
    </location>
</feature>
<protein>
    <recommendedName>
        <fullName evidence="8">WW domain-containing protein</fullName>
    </recommendedName>
</protein>
<feature type="compositionally biased region" description="Polar residues" evidence="3">
    <location>
        <begin position="1134"/>
        <end position="1144"/>
    </location>
</feature>
<evidence type="ECO:0000313" key="6">
    <source>
        <dbReference type="EMBL" id="EED93044.1"/>
    </source>
</evidence>
<feature type="region of interest" description="Disordered" evidence="3">
    <location>
        <begin position="504"/>
        <end position="523"/>
    </location>
</feature>
<feature type="region of interest" description="Disordered" evidence="3">
    <location>
        <begin position="364"/>
        <end position="407"/>
    </location>
</feature>
<feature type="region of interest" description="Disordered" evidence="3">
    <location>
        <begin position="931"/>
        <end position="1090"/>
    </location>
</feature>
<feature type="domain" description="WW" evidence="5">
    <location>
        <begin position="1295"/>
        <end position="1329"/>
    </location>
</feature>
<dbReference type="OMA" id="LVHYHPQ"/>
<dbReference type="STRING" id="35128.B8C0D5"/>
<name>B8C0D5_THAPS</name>
<dbReference type="InterPro" id="IPR036020">
    <property type="entry name" value="WW_dom_sf"/>
</dbReference>
<evidence type="ECO:0000259" key="4">
    <source>
        <dbReference type="PROSITE" id="PS50002"/>
    </source>
</evidence>
<dbReference type="CDD" id="cd00201">
    <property type="entry name" value="WW"/>
    <property type="match status" value="2"/>
</dbReference>
<feature type="compositionally biased region" description="Basic and acidic residues" evidence="3">
    <location>
        <begin position="102"/>
        <end position="115"/>
    </location>
</feature>
<feature type="region of interest" description="Disordered" evidence="3">
    <location>
        <begin position="655"/>
        <end position="718"/>
    </location>
</feature>
<keyword evidence="1 2" id="KW-0728">SH3 domain</keyword>
<reference evidence="6 7" key="2">
    <citation type="journal article" date="2008" name="Nature">
        <title>The Phaeodactylum genome reveals the evolutionary history of diatom genomes.</title>
        <authorList>
            <person name="Bowler C."/>
            <person name="Allen A.E."/>
            <person name="Badger J.H."/>
            <person name="Grimwood J."/>
            <person name="Jabbari K."/>
            <person name="Kuo A."/>
            <person name="Maheswari U."/>
            <person name="Martens C."/>
            <person name="Maumus F."/>
            <person name="Otillar R.P."/>
            <person name="Rayko E."/>
            <person name="Salamov A."/>
            <person name="Vandepoele K."/>
            <person name="Beszteri B."/>
            <person name="Gruber A."/>
            <person name="Heijde M."/>
            <person name="Katinka M."/>
            <person name="Mock T."/>
            <person name="Valentin K."/>
            <person name="Verret F."/>
            <person name="Berges J.A."/>
            <person name="Brownlee C."/>
            <person name="Cadoret J.P."/>
            <person name="Chiovitti A."/>
            <person name="Choi C.J."/>
            <person name="Coesel S."/>
            <person name="De Martino A."/>
            <person name="Detter J.C."/>
            <person name="Durkin C."/>
            <person name="Falciatore A."/>
            <person name="Fournet J."/>
            <person name="Haruta M."/>
            <person name="Huysman M.J."/>
            <person name="Jenkins B.D."/>
            <person name="Jiroutova K."/>
            <person name="Jorgensen R.E."/>
            <person name="Joubert Y."/>
            <person name="Kaplan A."/>
            <person name="Kroger N."/>
            <person name="Kroth P.G."/>
            <person name="La Roche J."/>
            <person name="Lindquist E."/>
            <person name="Lommer M."/>
            <person name="Martin-Jezequel V."/>
            <person name="Lopez P.J."/>
            <person name="Lucas S."/>
            <person name="Mangogna M."/>
            <person name="McGinnis K."/>
            <person name="Medlin L.K."/>
            <person name="Montsant A."/>
            <person name="Oudot-Le Secq M.P."/>
            <person name="Napoli C."/>
            <person name="Obornik M."/>
            <person name="Parker M.S."/>
            <person name="Petit J.L."/>
            <person name="Porcel B.M."/>
            <person name="Poulsen N."/>
            <person name="Robison M."/>
            <person name="Rychlewski L."/>
            <person name="Rynearson T.A."/>
            <person name="Schmutz J."/>
            <person name="Shapiro H."/>
            <person name="Siaut M."/>
            <person name="Stanley M."/>
            <person name="Sussman M.R."/>
            <person name="Taylor A.R."/>
            <person name="Vardi A."/>
            <person name="von Dassow P."/>
            <person name="Vyverman W."/>
            <person name="Willis A."/>
            <person name="Wyrwicz L.S."/>
            <person name="Rokhsar D.S."/>
            <person name="Weissenbach J."/>
            <person name="Armbrust E.V."/>
            <person name="Green B.R."/>
            <person name="Van de Peer Y."/>
            <person name="Grigoriev I.V."/>
        </authorList>
    </citation>
    <scope>NUCLEOTIDE SEQUENCE [LARGE SCALE GENOMIC DNA]</scope>
    <source>
        <strain evidence="6 7">CCMP1335</strain>
    </source>
</reference>
<feature type="region of interest" description="Disordered" evidence="3">
    <location>
        <begin position="1105"/>
        <end position="1158"/>
    </location>
</feature>
<feature type="region of interest" description="Disordered" evidence="3">
    <location>
        <begin position="1"/>
        <end position="136"/>
    </location>
</feature>
<feature type="compositionally biased region" description="Acidic residues" evidence="3">
    <location>
        <begin position="1114"/>
        <end position="1125"/>
    </location>
</feature>
<feature type="domain" description="SH3" evidence="4">
    <location>
        <begin position="1156"/>
        <end position="1216"/>
    </location>
</feature>
<feature type="compositionally biased region" description="Polar residues" evidence="3">
    <location>
        <begin position="27"/>
        <end position="36"/>
    </location>
</feature>
<dbReference type="Gene3D" id="2.20.70.10">
    <property type="match status" value="2"/>
</dbReference>
<dbReference type="EMBL" id="CM000641">
    <property type="protein sequence ID" value="EED93044.1"/>
    <property type="molecule type" value="Genomic_DNA"/>
</dbReference>
<feature type="compositionally biased region" description="Pro residues" evidence="3">
    <location>
        <begin position="46"/>
        <end position="59"/>
    </location>
</feature>
<accession>B8C0D5</accession>
<feature type="compositionally biased region" description="Basic and acidic residues" evidence="3">
    <location>
        <begin position="703"/>
        <end position="714"/>
    </location>
</feature>
<feature type="compositionally biased region" description="Low complexity" evidence="3">
    <location>
        <begin position="962"/>
        <end position="973"/>
    </location>
</feature>
<dbReference type="SUPFAM" id="SSF51045">
    <property type="entry name" value="WW domain"/>
    <property type="match status" value="2"/>
</dbReference>
<feature type="region of interest" description="Disordered" evidence="3">
    <location>
        <begin position="764"/>
        <end position="786"/>
    </location>
</feature>
<evidence type="ECO:0000256" key="3">
    <source>
        <dbReference type="SAM" id="MobiDB-lite"/>
    </source>
</evidence>
<dbReference type="InterPro" id="IPR001452">
    <property type="entry name" value="SH3_domain"/>
</dbReference>
<dbReference type="PROSITE" id="PS50020">
    <property type="entry name" value="WW_DOMAIN_2"/>
    <property type="match status" value="2"/>
</dbReference>
<dbReference type="Gene3D" id="2.30.30.40">
    <property type="entry name" value="SH3 Domains"/>
    <property type="match status" value="1"/>
</dbReference>
<feature type="compositionally biased region" description="Basic and acidic residues" evidence="3">
    <location>
        <begin position="1"/>
        <end position="10"/>
    </location>
</feature>
<feature type="compositionally biased region" description="Acidic residues" evidence="3">
    <location>
        <begin position="1023"/>
        <end position="1032"/>
    </location>
</feature>